<dbReference type="SMART" id="SM00836">
    <property type="entry name" value="DALR_1"/>
    <property type="match status" value="1"/>
</dbReference>
<feature type="domain" description="DALR anticodon binding" evidence="11">
    <location>
        <begin position="465"/>
        <end position="579"/>
    </location>
</feature>
<feature type="coiled-coil region" evidence="10">
    <location>
        <begin position="392"/>
        <end position="419"/>
    </location>
</feature>
<dbReference type="InterPro" id="IPR008909">
    <property type="entry name" value="DALR_anticod-bd"/>
</dbReference>
<dbReference type="RefSeq" id="WP_219938067.1">
    <property type="nucleotide sequence ID" value="NZ_JAGFNY010000032.1"/>
</dbReference>
<dbReference type="Pfam" id="PF00750">
    <property type="entry name" value="tRNA-synt_1d"/>
    <property type="match status" value="1"/>
</dbReference>
<dbReference type="CDD" id="cd00671">
    <property type="entry name" value="ArgRS_core"/>
    <property type="match status" value="1"/>
</dbReference>
<evidence type="ECO:0000256" key="10">
    <source>
        <dbReference type="SAM" id="Coils"/>
    </source>
</evidence>
<keyword evidence="8" id="KW-0963">Cytoplasm</keyword>
<protein>
    <recommendedName>
        <fullName evidence="8">Arginine--tRNA ligase</fullName>
        <ecNumber evidence="8">6.1.1.19</ecNumber>
    </recommendedName>
    <alternativeName>
        <fullName evidence="8">Arginyl-tRNA synthetase</fullName>
        <shortName evidence="8">ArgRS</shortName>
    </alternativeName>
</protein>
<evidence type="ECO:0000259" key="11">
    <source>
        <dbReference type="SMART" id="SM00836"/>
    </source>
</evidence>
<evidence type="ECO:0000256" key="4">
    <source>
        <dbReference type="ARBA" id="ARBA00022840"/>
    </source>
</evidence>
<evidence type="ECO:0000313" key="13">
    <source>
        <dbReference type="EMBL" id="MBW7570842.1"/>
    </source>
</evidence>
<keyword evidence="10" id="KW-0175">Coiled coil</keyword>
<comment type="subcellular location">
    <subcellularLocation>
        <location evidence="8">Cytoplasm</location>
    </subcellularLocation>
</comment>
<dbReference type="InterPro" id="IPR009080">
    <property type="entry name" value="tRNAsynth_Ia_anticodon-bd"/>
</dbReference>
<keyword evidence="2 8" id="KW-0436">Ligase</keyword>
<evidence type="ECO:0000256" key="9">
    <source>
        <dbReference type="RuleBase" id="RU363038"/>
    </source>
</evidence>
<evidence type="ECO:0000256" key="5">
    <source>
        <dbReference type="ARBA" id="ARBA00022917"/>
    </source>
</evidence>
<dbReference type="CDD" id="cd07956">
    <property type="entry name" value="Anticodon_Ia_Arg"/>
    <property type="match status" value="1"/>
</dbReference>
<dbReference type="HAMAP" id="MF_00123">
    <property type="entry name" value="Arg_tRNA_synth"/>
    <property type="match status" value="1"/>
</dbReference>
<evidence type="ECO:0000313" key="14">
    <source>
        <dbReference type="Proteomes" id="UP000731465"/>
    </source>
</evidence>
<dbReference type="SMART" id="SM01016">
    <property type="entry name" value="Arg_tRNA_synt_N"/>
    <property type="match status" value="1"/>
</dbReference>
<evidence type="ECO:0000256" key="2">
    <source>
        <dbReference type="ARBA" id="ARBA00022598"/>
    </source>
</evidence>
<comment type="subunit">
    <text evidence="8">Monomer.</text>
</comment>
<dbReference type="Gene3D" id="1.10.730.10">
    <property type="entry name" value="Isoleucyl-tRNA Synthetase, Domain 1"/>
    <property type="match status" value="1"/>
</dbReference>
<dbReference type="InterPro" id="IPR005148">
    <property type="entry name" value="Arg-tRNA-synth_N"/>
</dbReference>
<evidence type="ECO:0000256" key="7">
    <source>
        <dbReference type="ARBA" id="ARBA00049339"/>
    </source>
</evidence>
<dbReference type="SUPFAM" id="SSF55190">
    <property type="entry name" value="Arginyl-tRNA synthetase (ArgRS), N-terminal 'additional' domain"/>
    <property type="match status" value="1"/>
</dbReference>
<feature type="domain" description="Arginyl tRNA synthetase N-terminal" evidence="12">
    <location>
        <begin position="3"/>
        <end position="91"/>
    </location>
</feature>
<evidence type="ECO:0000256" key="1">
    <source>
        <dbReference type="ARBA" id="ARBA00005594"/>
    </source>
</evidence>
<keyword evidence="14" id="KW-1185">Reference proteome</keyword>
<keyword evidence="4 8" id="KW-0067">ATP-binding</keyword>
<keyword evidence="6 8" id="KW-0030">Aminoacyl-tRNA synthetase</keyword>
<evidence type="ECO:0000259" key="12">
    <source>
        <dbReference type="SMART" id="SM01016"/>
    </source>
</evidence>
<accession>A0ABS7DID5</accession>
<dbReference type="PANTHER" id="PTHR11956">
    <property type="entry name" value="ARGINYL-TRNA SYNTHETASE"/>
    <property type="match status" value="1"/>
</dbReference>
<dbReference type="GO" id="GO:0004814">
    <property type="term" value="F:arginine-tRNA ligase activity"/>
    <property type="evidence" value="ECO:0007669"/>
    <property type="project" value="UniProtKB-EC"/>
</dbReference>
<organism evidence="13 14">
    <name type="scientific">Succinivibrio faecicola</name>
    <dbReference type="NCBI Taxonomy" id="2820300"/>
    <lineage>
        <taxon>Bacteria</taxon>
        <taxon>Pseudomonadati</taxon>
        <taxon>Pseudomonadota</taxon>
        <taxon>Gammaproteobacteria</taxon>
        <taxon>Aeromonadales</taxon>
        <taxon>Succinivibrionaceae</taxon>
        <taxon>Succinivibrio</taxon>
    </lineage>
</organism>
<reference evidence="13 14" key="1">
    <citation type="submission" date="2021-03" db="EMBL/GenBank/DDBJ databases">
        <title>Succinivibrio sp. nov. isolated from feces of cow.</title>
        <authorList>
            <person name="Choi J.-Y."/>
        </authorList>
    </citation>
    <scope>NUCLEOTIDE SEQUENCE [LARGE SCALE GENOMIC DNA]</scope>
    <source>
        <strain evidence="13 14">AGMB01872</strain>
    </source>
</reference>
<dbReference type="PRINTS" id="PR01038">
    <property type="entry name" value="TRNASYNTHARG"/>
</dbReference>
<keyword evidence="3 8" id="KW-0547">Nucleotide-binding</keyword>
<evidence type="ECO:0000256" key="3">
    <source>
        <dbReference type="ARBA" id="ARBA00022741"/>
    </source>
</evidence>
<dbReference type="InterPro" id="IPR036695">
    <property type="entry name" value="Arg-tRNA-synth_N_sf"/>
</dbReference>
<evidence type="ECO:0000256" key="6">
    <source>
        <dbReference type="ARBA" id="ARBA00023146"/>
    </source>
</evidence>
<proteinExistence type="inferred from homology"/>
<dbReference type="SUPFAM" id="SSF52374">
    <property type="entry name" value="Nucleotidylyl transferase"/>
    <property type="match status" value="1"/>
</dbReference>
<sequence>MKQLIENLIKQSINKFADNTQIDEKVLSNIRIDRTKDRSHGDFATNIAMILSKPLKNNPRAVAQLLVDNLPEDSHISKVEIAGPGFINFFINKDSISDALKAMNEDPRLGISRVVSPKNIVVDYSAPNVAKEMAVHHIRSTVIGDAVVRVLEFLGNNVIRSNHIGDWGTQFGMLIAYLEKKENEQGSGMDLSDFEAFYREAKECYDSDEEFAVKARRYVVLLQGGDEYCRTMWKKLVKMTMDQNQMLYDRLDVTLSDKDIMGESLYNDMLPVVVNDLIDRKIAVEDKGAIVVYLPQFKNKEGNPLGNIIRKNDGGFLYTTTDIACAKYRAEKLKADRILYFTDSRQSQHLETVWAICRKAGYVSDAVSLEHCPFGMMLGKDGHPFKTRSGGTVKLRDVLDEAENRVTALLKERKSNLSEEEKKTVIHNIAMGAVKYADLSKNRTTDYIFDWEQMLSFEGNTAPYLQYAYSRICSIFKKAGDLKPGKIIIAHEVEEELANKLLAFNDAVQSVGAKALPNLLCNYIFELSNLFMRFYEACPILKDGVDENTKVSRLALCELTAKVIKQGLNLLGINVMEQM</sequence>
<dbReference type="EMBL" id="JAGFNY010000032">
    <property type="protein sequence ID" value="MBW7570842.1"/>
    <property type="molecule type" value="Genomic_DNA"/>
</dbReference>
<dbReference type="Pfam" id="PF05746">
    <property type="entry name" value="DALR_1"/>
    <property type="match status" value="1"/>
</dbReference>
<dbReference type="InterPro" id="IPR014729">
    <property type="entry name" value="Rossmann-like_a/b/a_fold"/>
</dbReference>
<dbReference type="InterPro" id="IPR001278">
    <property type="entry name" value="Arg-tRNA-ligase"/>
</dbReference>
<keyword evidence="5 8" id="KW-0648">Protein biosynthesis</keyword>
<dbReference type="SUPFAM" id="SSF47323">
    <property type="entry name" value="Anticodon-binding domain of a subclass of class I aminoacyl-tRNA synthetases"/>
    <property type="match status" value="1"/>
</dbReference>
<comment type="similarity">
    <text evidence="1 8 9">Belongs to the class-I aminoacyl-tRNA synthetase family.</text>
</comment>
<dbReference type="Gene3D" id="3.30.1360.70">
    <property type="entry name" value="Arginyl tRNA synthetase N-terminal domain"/>
    <property type="match status" value="1"/>
</dbReference>
<gene>
    <name evidence="8 13" type="primary">argS</name>
    <name evidence="13" type="ORF">J5V48_08045</name>
</gene>
<dbReference type="NCBIfam" id="TIGR00456">
    <property type="entry name" value="argS"/>
    <property type="match status" value="1"/>
</dbReference>
<comment type="caution">
    <text evidence="13">The sequence shown here is derived from an EMBL/GenBank/DDBJ whole genome shotgun (WGS) entry which is preliminary data.</text>
</comment>
<evidence type="ECO:0000256" key="8">
    <source>
        <dbReference type="HAMAP-Rule" id="MF_00123"/>
    </source>
</evidence>
<dbReference type="EC" id="6.1.1.19" evidence="8"/>
<comment type="catalytic activity">
    <reaction evidence="7 8">
        <text>tRNA(Arg) + L-arginine + ATP = L-arginyl-tRNA(Arg) + AMP + diphosphate</text>
        <dbReference type="Rhea" id="RHEA:20301"/>
        <dbReference type="Rhea" id="RHEA-COMP:9658"/>
        <dbReference type="Rhea" id="RHEA-COMP:9673"/>
        <dbReference type="ChEBI" id="CHEBI:30616"/>
        <dbReference type="ChEBI" id="CHEBI:32682"/>
        <dbReference type="ChEBI" id="CHEBI:33019"/>
        <dbReference type="ChEBI" id="CHEBI:78442"/>
        <dbReference type="ChEBI" id="CHEBI:78513"/>
        <dbReference type="ChEBI" id="CHEBI:456215"/>
        <dbReference type="EC" id="6.1.1.19"/>
    </reaction>
</comment>
<dbReference type="Gene3D" id="3.40.50.620">
    <property type="entry name" value="HUPs"/>
    <property type="match status" value="1"/>
</dbReference>
<dbReference type="Pfam" id="PF03485">
    <property type="entry name" value="Arg_tRNA_synt_N"/>
    <property type="match status" value="1"/>
</dbReference>
<comment type="caution">
    <text evidence="8">Lacks conserved residue(s) required for the propagation of feature annotation.</text>
</comment>
<dbReference type="Proteomes" id="UP000731465">
    <property type="component" value="Unassembled WGS sequence"/>
</dbReference>
<name>A0ABS7DID5_9GAMM</name>
<dbReference type="PANTHER" id="PTHR11956:SF5">
    <property type="entry name" value="ARGININE--TRNA LIGASE, CYTOPLASMIC"/>
    <property type="match status" value="1"/>
</dbReference>
<dbReference type="InterPro" id="IPR035684">
    <property type="entry name" value="ArgRS_core"/>
</dbReference>